<proteinExistence type="predicted"/>
<dbReference type="OrthoDB" id="3596006at2759"/>
<reference evidence="3 4" key="1">
    <citation type="submission" date="2019-03" db="EMBL/GenBank/DDBJ databases">
        <title>The genome sequence of a newly discovered highly antifungal drug resistant Aspergillus species, Aspergillus tanneri NIH 1004.</title>
        <authorList>
            <person name="Mounaud S."/>
            <person name="Singh I."/>
            <person name="Joardar V."/>
            <person name="Pakala S."/>
            <person name="Pakala S."/>
            <person name="Venepally P."/>
            <person name="Hoover J."/>
            <person name="Nierman W."/>
            <person name="Chung J."/>
            <person name="Losada L."/>
        </authorList>
    </citation>
    <scope>NUCLEOTIDE SEQUENCE [LARGE SCALE GENOMIC DNA]</scope>
    <source>
        <strain evidence="3 4">NIH1004</strain>
    </source>
</reference>
<keyword evidence="1" id="KW-0472">Membrane</keyword>
<dbReference type="Proteomes" id="UP000324241">
    <property type="component" value="Unassembled WGS sequence"/>
</dbReference>
<keyword evidence="1" id="KW-0812">Transmembrane</keyword>
<comment type="caution">
    <text evidence="3">The sequence shown here is derived from an EMBL/GenBank/DDBJ whole genome shotgun (WGS) entry which is preliminary data.</text>
</comment>
<reference evidence="2 5" key="2">
    <citation type="submission" date="2019-08" db="EMBL/GenBank/DDBJ databases">
        <title>The genome sequence of a newly discovered highly antifungal drug resistant Aspergillus species, Aspergillus tanneri NIH 1004.</title>
        <authorList>
            <person name="Mounaud S."/>
            <person name="Singh I."/>
            <person name="Joardar V."/>
            <person name="Pakala S."/>
            <person name="Pakala S."/>
            <person name="Venepally P."/>
            <person name="Chung J.K."/>
            <person name="Losada L."/>
            <person name="Nierman W.C."/>
        </authorList>
    </citation>
    <scope>NUCLEOTIDE SEQUENCE [LARGE SCALE GENOMIC DNA]</scope>
    <source>
        <strain evidence="2 5">NIH1004</strain>
    </source>
</reference>
<evidence type="ECO:0000313" key="3">
    <source>
        <dbReference type="EMBL" id="THC90078.1"/>
    </source>
</evidence>
<evidence type="ECO:0000313" key="5">
    <source>
        <dbReference type="Proteomes" id="UP000324241"/>
    </source>
</evidence>
<evidence type="ECO:0000313" key="2">
    <source>
        <dbReference type="EMBL" id="KAA8648007.1"/>
    </source>
</evidence>
<feature type="transmembrane region" description="Helical" evidence="1">
    <location>
        <begin position="51"/>
        <end position="71"/>
    </location>
</feature>
<feature type="transmembrane region" description="Helical" evidence="1">
    <location>
        <begin position="83"/>
        <end position="108"/>
    </location>
</feature>
<dbReference type="RefSeq" id="XP_033427368.1">
    <property type="nucleotide sequence ID" value="XM_033568562.1"/>
</dbReference>
<sequence length="169" mass="18956">MPRCPVTLEPWLTSFDHGAAHLEHVTTRTQGAKLKHTYMRNKIYYLRRMKFAVYQLATTTMGAFLSGGIALRHIIDMSNFVASFAFSIFYSIFLALIFGTAVFFGLFGPEPEARFIQWTWQLNAAASSVFQLAAALATTIVVATCGVHISPGRQWRKKMLFWAIGMGPI</sequence>
<feature type="transmembrane region" description="Helical" evidence="1">
    <location>
        <begin position="128"/>
        <end position="149"/>
    </location>
</feature>
<dbReference type="AlphaFoldDB" id="A0A4S3J7F5"/>
<keyword evidence="4" id="KW-1185">Reference proteome</keyword>
<evidence type="ECO:0000313" key="4">
    <source>
        <dbReference type="Proteomes" id="UP000308092"/>
    </source>
</evidence>
<gene>
    <name evidence="2" type="ORF">ATNIH1004_003890</name>
    <name evidence="3" type="ORF">EYZ11_010474</name>
</gene>
<name>A0A4S3J7F5_9EURO</name>
<dbReference type="VEuPathDB" id="FungiDB:EYZ11_010474"/>
<dbReference type="EMBL" id="SOSA01000564">
    <property type="protein sequence ID" value="THC90078.1"/>
    <property type="molecule type" value="Genomic_DNA"/>
</dbReference>
<keyword evidence="1" id="KW-1133">Transmembrane helix</keyword>
<organism evidence="3 4">
    <name type="scientific">Aspergillus tanneri</name>
    <dbReference type="NCBI Taxonomy" id="1220188"/>
    <lineage>
        <taxon>Eukaryota</taxon>
        <taxon>Fungi</taxon>
        <taxon>Dikarya</taxon>
        <taxon>Ascomycota</taxon>
        <taxon>Pezizomycotina</taxon>
        <taxon>Eurotiomycetes</taxon>
        <taxon>Eurotiomycetidae</taxon>
        <taxon>Eurotiales</taxon>
        <taxon>Aspergillaceae</taxon>
        <taxon>Aspergillus</taxon>
        <taxon>Aspergillus subgen. Circumdati</taxon>
    </lineage>
</organism>
<dbReference type="Proteomes" id="UP000308092">
    <property type="component" value="Unassembled WGS sequence"/>
</dbReference>
<protein>
    <submittedName>
        <fullName evidence="3">Uncharacterized protein</fullName>
    </submittedName>
</protein>
<accession>A0A4S3J7F5</accession>
<dbReference type="EMBL" id="QUQM01000003">
    <property type="protein sequence ID" value="KAA8648007.1"/>
    <property type="molecule type" value="Genomic_DNA"/>
</dbReference>
<dbReference type="GeneID" id="54326592"/>
<evidence type="ECO:0000256" key="1">
    <source>
        <dbReference type="SAM" id="Phobius"/>
    </source>
</evidence>